<organism evidence="2">
    <name type="scientific">Thermosporothrix sp. COM3</name>
    <dbReference type="NCBI Taxonomy" id="2490863"/>
    <lineage>
        <taxon>Bacteria</taxon>
        <taxon>Bacillati</taxon>
        <taxon>Chloroflexota</taxon>
        <taxon>Ktedonobacteria</taxon>
        <taxon>Ktedonobacterales</taxon>
        <taxon>Thermosporotrichaceae</taxon>
        <taxon>Thermosporothrix</taxon>
    </lineage>
</organism>
<evidence type="ECO:0000256" key="1">
    <source>
        <dbReference type="SAM" id="MobiDB-lite"/>
    </source>
</evidence>
<proteinExistence type="predicted"/>
<feature type="region of interest" description="Disordered" evidence="1">
    <location>
        <begin position="47"/>
        <end position="70"/>
    </location>
</feature>
<evidence type="ECO:0000313" key="2">
    <source>
        <dbReference type="EMBL" id="BBH87758.1"/>
    </source>
</evidence>
<accession>A0A455SK54</accession>
<dbReference type="EMBL" id="AP019376">
    <property type="protein sequence ID" value="BBH87758.1"/>
    <property type="molecule type" value="Genomic_DNA"/>
</dbReference>
<name>A0A455SK54_9CHLR</name>
<dbReference type="AlphaFoldDB" id="A0A455SK54"/>
<sequence length="438" mass="48748">MDDENSMYLALINHKGDIRNVTPISPGTLSTVQETLRHLKAVPVTPAKRARRVPPFPSVTSKHTTPLPGTEPFLMITTSFGPSVTKQPTLWNEGEGFDLLTPTGKLRIEGNTVGENISLQHYVASELGPEGLKELVGLIDVYLSLTQGQDQTQNVEVTAKQVLQRIGKGRHADDDDEQAHLLNTALYLARTFVIGRTSAQTRISPLLILESATADEFGTVRLRYHLGVEFYDALCGPKPSLYPLPTPRVIGYHGAKSHHELMLTFFLGNRLAQGSYSLYFTTLCLHSGLLSHDKLLSSNKNRMRDAQQVIFAIMQLERDGFLICEPHPDVDLILAVNILLGTAKVGDLAPARQELLQGQLSALQGYTKTEQKTRRRKALQRLLNVDASREELRRENPEFCTRLVFHPGPQFLAKQKEILENQSGLIVVDEKAPKREGK</sequence>
<gene>
    <name evidence="2" type="ORF">KTC_25090</name>
</gene>
<reference evidence="2" key="1">
    <citation type="submission" date="2018-12" db="EMBL/GenBank/DDBJ databases">
        <title>Novel natural products biosynthetic potential of the class Ktedonobacteria.</title>
        <authorList>
            <person name="Zheng Y."/>
            <person name="Saitou A."/>
            <person name="Wang C.M."/>
            <person name="Toyoda A."/>
            <person name="Minakuchi Y."/>
            <person name="Sekiguchi Y."/>
            <person name="Ueda K."/>
            <person name="Takano H."/>
            <person name="Sakai Y."/>
            <person name="Yokota A."/>
            <person name="Yabe S."/>
        </authorList>
    </citation>
    <scope>NUCLEOTIDE SEQUENCE</scope>
    <source>
        <strain evidence="2">COM3</strain>
    </source>
</reference>
<protein>
    <submittedName>
        <fullName evidence="2">Uncharacterized protein</fullName>
    </submittedName>
</protein>